<gene>
    <name evidence="1" type="ORF">MG293_013298</name>
</gene>
<sequence length="94" mass="10635">MGNLNCSSGVGCNYSRLTMCIITDAYSVLGCYNIEDIAIINTDLIQKDILKQKHQLLLYNDEMNDHQNTLSYILINPSPDTRLELNDVVPILFL</sequence>
<comment type="caution">
    <text evidence="1">The sequence shown here is derived from an EMBL/GenBank/DDBJ whole genome shotgun (WGS) entry which is preliminary data.</text>
</comment>
<dbReference type="Proteomes" id="UP001214576">
    <property type="component" value="Unassembled WGS sequence"/>
</dbReference>
<organism evidence="1 2">
    <name type="scientific">Ovis ammon polii</name>
    <dbReference type="NCBI Taxonomy" id="230172"/>
    <lineage>
        <taxon>Eukaryota</taxon>
        <taxon>Metazoa</taxon>
        <taxon>Chordata</taxon>
        <taxon>Craniata</taxon>
        <taxon>Vertebrata</taxon>
        <taxon>Euteleostomi</taxon>
        <taxon>Mammalia</taxon>
        <taxon>Eutheria</taxon>
        <taxon>Laurasiatheria</taxon>
        <taxon>Artiodactyla</taxon>
        <taxon>Ruminantia</taxon>
        <taxon>Pecora</taxon>
        <taxon>Bovidae</taxon>
        <taxon>Caprinae</taxon>
        <taxon>Ovis</taxon>
    </lineage>
</organism>
<keyword evidence="2" id="KW-1185">Reference proteome</keyword>
<evidence type="ECO:0000313" key="1">
    <source>
        <dbReference type="EMBL" id="KAI4537095.1"/>
    </source>
</evidence>
<dbReference type="EMBL" id="JAKZEL010000015">
    <property type="protein sequence ID" value="KAI4537095.1"/>
    <property type="molecule type" value="Genomic_DNA"/>
</dbReference>
<dbReference type="AlphaFoldDB" id="A0AAD4U4N2"/>
<accession>A0AAD4U4N2</accession>
<name>A0AAD4U4N2_OVIAM</name>
<proteinExistence type="predicted"/>
<reference evidence="1" key="1">
    <citation type="submission" date="2022-03" db="EMBL/GenBank/DDBJ databases">
        <title>Genomic analyses of argali, domestic sheep and their hybrids provide insights into chromosomal evolution, heterosis and genetic basis of agronomic traits.</title>
        <authorList>
            <person name="Li M."/>
        </authorList>
    </citation>
    <scope>NUCLEOTIDE SEQUENCE</scope>
    <source>
        <strain evidence="1">CAU-MHL-2022a</strain>
        <tissue evidence="1">Skin</tissue>
    </source>
</reference>
<protein>
    <submittedName>
        <fullName evidence="1">Uncharacterized protein</fullName>
    </submittedName>
</protein>
<evidence type="ECO:0000313" key="2">
    <source>
        <dbReference type="Proteomes" id="UP001214576"/>
    </source>
</evidence>